<feature type="transmembrane region" description="Helical" evidence="2">
    <location>
        <begin position="140"/>
        <end position="159"/>
    </location>
</feature>
<feature type="transmembrane region" description="Helical" evidence="2">
    <location>
        <begin position="197"/>
        <end position="219"/>
    </location>
</feature>
<name>A0A7V5LIZ6_CALAY</name>
<comment type="caution">
    <text evidence="3">The sequence shown here is derived from an EMBL/GenBank/DDBJ whole genome shotgun (WGS) entry which is preliminary data.</text>
</comment>
<feature type="non-terminal residue" evidence="3">
    <location>
        <position position="1"/>
    </location>
</feature>
<keyword evidence="1" id="KW-0813">Transport</keyword>
<evidence type="ECO:0000256" key="2">
    <source>
        <dbReference type="SAM" id="Phobius"/>
    </source>
</evidence>
<dbReference type="CDD" id="cd13133">
    <property type="entry name" value="MATE_like_7"/>
    <property type="match status" value="1"/>
</dbReference>
<accession>A0A7V5LIZ6</accession>
<organism evidence="3">
    <name type="scientific">Caldithrix abyssi</name>
    <dbReference type="NCBI Taxonomy" id="187145"/>
    <lineage>
        <taxon>Bacteria</taxon>
        <taxon>Pseudomonadati</taxon>
        <taxon>Calditrichota</taxon>
        <taxon>Calditrichia</taxon>
        <taxon>Calditrichales</taxon>
        <taxon>Calditrichaceae</taxon>
        <taxon>Caldithrix</taxon>
    </lineage>
</organism>
<feature type="transmembrane region" description="Helical" evidence="2">
    <location>
        <begin position="55"/>
        <end position="78"/>
    </location>
</feature>
<dbReference type="GO" id="GO:0015297">
    <property type="term" value="F:antiporter activity"/>
    <property type="evidence" value="ECO:0007669"/>
    <property type="project" value="InterPro"/>
</dbReference>
<feature type="transmembrane region" description="Helical" evidence="2">
    <location>
        <begin position="171"/>
        <end position="191"/>
    </location>
</feature>
<dbReference type="PANTHER" id="PTHR43298">
    <property type="entry name" value="MULTIDRUG RESISTANCE PROTEIN NORM-RELATED"/>
    <property type="match status" value="1"/>
</dbReference>
<keyword evidence="2" id="KW-1133">Transmembrane helix</keyword>
<sequence>YQTWKNKQFDFDLFKRLMRFGFPNGIHFMLDMSGFTLFVLLVGRFGKLALAATNITFNINSIAFLPMVGLGIAVEIMVGQRLGENQPKLARYGTYSALHLTFLYMGTISLSYLLFPRLYLLPFALQADPSQFIHVEKMTVMLLYFVAFYSMFDTMNIIFSNALRGAGDTRFVMLTGVTLSWLLMIIPTYFATIVYHWGIYATWAFLTAYIVALGLIFYWRFLGGKWESMRVIEEQPVIISQNLPENPAI</sequence>
<reference evidence="3" key="1">
    <citation type="journal article" date="2020" name="mSystems">
        <title>Genome- and Community-Level Interaction Insights into Carbon Utilization and Element Cycling Functions of Hydrothermarchaeota in Hydrothermal Sediment.</title>
        <authorList>
            <person name="Zhou Z."/>
            <person name="Liu Y."/>
            <person name="Xu W."/>
            <person name="Pan J."/>
            <person name="Luo Z.H."/>
            <person name="Li M."/>
        </authorList>
    </citation>
    <scope>NUCLEOTIDE SEQUENCE [LARGE SCALE GENOMIC DNA]</scope>
    <source>
        <strain evidence="3">HyVt-76</strain>
    </source>
</reference>
<feature type="transmembrane region" description="Helical" evidence="2">
    <location>
        <begin position="98"/>
        <end position="120"/>
    </location>
</feature>
<dbReference type="InterPro" id="IPR050222">
    <property type="entry name" value="MATE_MdtK"/>
</dbReference>
<dbReference type="Pfam" id="PF01554">
    <property type="entry name" value="MatE"/>
    <property type="match status" value="1"/>
</dbReference>
<dbReference type="GO" id="GO:0042910">
    <property type="term" value="F:xenobiotic transmembrane transporter activity"/>
    <property type="evidence" value="ECO:0007669"/>
    <property type="project" value="InterPro"/>
</dbReference>
<protein>
    <submittedName>
        <fullName evidence="3">MATE family efflux transporter</fullName>
    </submittedName>
</protein>
<evidence type="ECO:0000256" key="1">
    <source>
        <dbReference type="ARBA" id="ARBA00022448"/>
    </source>
</evidence>
<dbReference type="GO" id="GO:0005886">
    <property type="term" value="C:plasma membrane"/>
    <property type="evidence" value="ECO:0007669"/>
    <property type="project" value="TreeGrafter"/>
</dbReference>
<evidence type="ECO:0000313" key="3">
    <source>
        <dbReference type="EMBL" id="HHE54415.1"/>
    </source>
</evidence>
<dbReference type="EMBL" id="DRTD01000104">
    <property type="protein sequence ID" value="HHE54415.1"/>
    <property type="molecule type" value="Genomic_DNA"/>
</dbReference>
<dbReference type="AlphaFoldDB" id="A0A7V5LIZ6"/>
<gene>
    <name evidence="3" type="ORF">ENL21_01440</name>
</gene>
<keyword evidence="2" id="KW-0472">Membrane</keyword>
<feature type="transmembrane region" description="Helical" evidence="2">
    <location>
        <begin position="21"/>
        <end position="43"/>
    </location>
</feature>
<dbReference type="Proteomes" id="UP000886111">
    <property type="component" value="Unassembled WGS sequence"/>
</dbReference>
<proteinExistence type="predicted"/>
<keyword evidence="2" id="KW-0812">Transmembrane</keyword>
<dbReference type="InterPro" id="IPR002528">
    <property type="entry name" value="MATE_fam"/>
</dbReference>
<dbReference type="PANTHER" id="PTHR43298:SF2">
    <property type="entry name" value="FMN_FAD EXPORTER YEEO-RELATED"/>
    <property type="match status" value="1"/>
</dbReference>